<dbReference type="Proteomes" id="UP001146793">
    <property type="component" value="Unassembled WGS sequence"/>
</dbReference>
<sequence>MSNSNESSEENSGSDSDPVIEEIPVYLNQLNESKIILCQYPLKRSTDSDPFHLDIQKNSRRQSKFEFAPPRVEMHFVPESNDFVISTHLFSTKVGETYSVQGEEKMKQTTEDSKDVSVDIKEGDEENEEENGPDSYKIEQVSRKINTHQRFAFGLFKNEEFHLTPIDTILQFVPDFSDLDPENKTKKKEQKKEEEANNIEEVQINYSRVSRTNQMLLNQPKGSSGALGLYRSARGVPIEWKKLNFTFEPKMRNKFLKKLQYNKNDPKNEQTTSRSMDNLQYIRALNPIEQKDKIFRVHKLSRISEKYLRPLDLKGKVQSILINSRILHFKTLFAIISSVLKIDKQSKSKQDKLKREILKISQQQINIIRGCFVIKSELLKIDLKLKHARNMILYLFDQALKPGHLSITAISKEIGLNKHEIISLIKDFAEVFSEDTIKLIISDDDVFPKNYPSRYEFKKKKFKNTVSISKNFLSQNFHSKQLDAQQSKNALINFSTPFKGKTVNEQIKIFYTKIFKKSSLILYDEIKSINKTRILSTNKNNLLKTNPNQAKVQIQQFFKKNTLRVGDYIVLKKLNNKDDQMRLFCIQMLKKKKKIRKNVLSQEYEKKYGNGSFDPQTFKRVMRDIGIQSGGMWSIGIQKNKKNFKKKKN</sequence>
<feature type="region of interest" description="Disordered" evidence="1">
    <location>
        <begin position="1"/>
        <end position="20"/>
    </location>
</feature>
<dbReference type="PANTHER" id="PTHR12069:SF0">
    <property type="entry name" value="DNA-DIRECTED RNA POLYMERASE III SUBUNIT RPC5"/>
    <property type="match status" value="1"/>
</dbReference>
<organism evidence="2 3">
    <name type="scientific">Anaeramoeba flamelloides</name>
    <dbReference type="NCBI Taxonomy" id="1746091"/>
    <lineage>
        <taxon>Eukaryota</taxon>
        <taxon>Metamonada</taxon>
        <taxon>Anaeramoebidae</taxon>
        <taxon>Anaeramoeba</taxon>
    </lineage>
</organism>
<proteinExistence type="predicted"/>
<name>A0AAV7Y269_9EUKA</name>
<dbReference type="AlphaFoldDB" id="A0AAV7Y269"/>
<dbReference type="Pfam" id="PF04801">
    <property type="entry name" value="RPC5"/>
    <property type="match status" value="1"/>
</dbReference>
<dbReference type="PANTHER" id="PTHR12069">
    <property type="entry name" value="DNA-DIRECTED RNA POLYMERASES III 80 KDA POLYPEPTIDE RNA POLYMERASE III SUBUNIT 5"/>
    <property type="match status" value="1"/>
</dbReference>
<reference evidence="2" key="1">
    <citation type="submission" date="2022-08" db="EMBL/GenBank/DDBJ databases">
        <title>Novel sulphate-reducing endosymbionts in the free-living metamonad Anaeramoeba.</title>
        <authorList>
            <person name="Jerlstrom-Hultqvist J."/>
            <person name="Cepicka I."/>
            <person name="Gallot-Lavallee L."/>
            <person name="Salas-Leiva D."/>
            <person name="Curtis B.A."/>
            <person name="Zahonova K."/>
            <person name="Pipaliya S."/>
            <person name="Dacks J."/>
            <person name="Roger A.J."/>
        </authorList>
    </citation>
    <scope>NUCLEOTIDE SEQUENCE</scope>
    <source>
        <strain evidence="2">Busselton2</strain>
    </source>
</reference>
<keyword evidence="2" id="KW-0804">Transcription</keyword>
<keyword evidence="2" id="KW-0240">DNA-directed RNA polymerase</keyword>
<feature type="compositionally biased region" description="Low complexity" evidence="1">
    <location>
        <begin position="1"/>
        <end position="17"/>
    </location>
</feature>
<comment type="caution">
    <text evidence="2">The sequence shown here is derived from an EMBL/GenBank/DDBJ whole genome shotgun (WGS) entry which is preliminary data.</text>
</comment>
<accession>A0AAV7Y269</accession>
<dbReference type="InterPro" id="IPR006886">
    <property type="entry name" value="RNA_pol_III_Rpc5"/>
</dbReference>
<feature type="region of interest" description="Disordered" evidence="1">
    <location>
        <begin position="101"/>
        <end position="135"/>
    </location>
</feature>
<dbReference type="GO" id="GO:0005666">
    <property type="term" value="C:RNA polymerase III complex"/>
    <property type="evidence" value="ECO:0007669"/>
    <property type="project" value="TreeGrafter"/>
</dbReference>
<evidence type="ECO:0000256" key="1">
    <source>
        <dbReference type="SAM" id="MobiDB-lite"/>
    </source>
</evidence>
<evidence type="ECO:0000313" key="2">
    <source>
        <dbReference type="EMBL" id="KAJ3423629.1"/>
    </source>
</evidence>
<gene>
    <name evidence="2" type="ORF">M0812_30162</name>
</gene>
<evidence type="ECO:0000313" key="3">
    <source>
        <dbReference type="Proteomes" id="UP001146793"/>
    </source>
</evidence>
<dbReference type="EMBL" id="JANTQA010000076">
    <property type="protein sequence ID" value="KAJ3423629.1"/>
    <property type="molecule type" value="Genomic_DNA"/>
</dbReference>
<feature type="compositionally biased region" description="Acidic residues" evidence="1">
    <location>
        <begin position="122"/>
        <end position="132"/>
    </location>
</feature>
<feature type="compositionally biased region" description="Basic and acidic residues" evidence="1">
    <location>
        <begin position="102"/>
        <end position="121"/>
    </location>
</feature>
<dbReference type="GO" id="GO:0042797">
    <property type="term" value="P:tRNA transcription by RNA polymerase III"/>
    <property type="evidence" value="ECO:0007669"/>
    <property type="project" value="TreeGrafter"/>
</dbReference>
<protein>
    <submittedName>
        <fullName evidence="2">DNA-directed RNA polymerases iii 80 kDa polypeptide RNA polymerase iii subunit</fullName>
    </submittedName>
</protein>